<gene>
    <name evidence="1" type="ORF">SAMEA3752557_05318</name>
</gene>
<name>A0A2Y8K2V9_ECOLX</name>
<dbReference type="Proteomes" id="UP000250671">
    <property type="component" value="Unassembled WGS sequence"/>
</dbReference>
<dbReference type="EMBL" id="UCZA01000054">
    <property type="protein sequence ID" value="SQP89667.1"/>
    <property type="molecule type" value="Genomic_DNA"/>
</dbReference>
<evidence type="ECO:0000313" key="1">
    <source>
        <dbReference type="EMBL" id="SQP89667.1"/>
    </source>
</evidence>
<accession>A0A2Y8K2V9</accession>
<reference evidence="1 2" key="1">
    <citation type="submission" date="2018-06" db="EMBL/GenBank/DDBJ databases">
        <authorList>
            <consortium name="Pathogen Informatics"/>
            <person name="Doyle S."/>
        </authorList>
    </citation>
    <scope>NUCLEOTIDE SEQUENCE [LARGE SCALE GENOMIC DNA]</scope>
    <source>
        <strain evidence="1 2">VREC0535</strain>
    </source>
</reference>
<dbReference type="AlphaFoldDB" id="A0A2Y8K2V9"/>
<evidence type="ECO:0000313" key="2">
    <source>
        <dbReference type="Proteomes" id="UP000250671"/>
    </source>
</evidence>
<sequence length="194" mass="22631">MMPDQQQTPDVKKNVTLTVRNVPSDVDAMITMQARIAGKSKSDFLNAFLTLSFGDLLGNFIRTSELVMLMDKEIARFAGRELTAQWFESELTPAYNRIYCRLLNLENEEDIKKMMMSNIPYLEQRTRQIRYSHIPFLPRGISLTLAMFCEAAGRDKQTIAGFYDELWFVVDKEQFYREINELRMAKKLESLPEH</sequence>
<proteinExistence type="predicted"/>
<dbReference type="RefSeq" id="WP_089569361.1">
    <property type="nucleotide sequence ID" value="NZ_AP027710.1"/>
</dbReference>
<organism evidence="1 2">
    <name type="scientific">Escherichia coli</name>
    <dbReference type="NCBI Taxonomy" id="562"/>
    <lineage>
        <taxon>Bacteria</taxon>
        <taxon>Pseudomonadati</taxon>
        <taxon>Pseudomonadota</taxon>
        <taxon>Gammaproteobacteria</taxon>
        <taxon>Enterobacterales</taxon>
        <taxon>Enterobacteriaceae</taxon>
        <taxon>Escherichia</taxon>
    </lineage>
</organism>
<protein>
    <submittedName>
        <fullName evidence="1">Uncharacterized protein</fullName>
    </submittedName>
</protein>